<dbReference type="InterPro" id="IPR014922">
    <property type="entry name" value="YdhG-like"/>
</dbReference>
<evidence type="ECO:0000259" key="1">
    <source>
        <dbReference type="Pfam" id="PF08818"/>
    </source>
</evidence>
<name>A0A858RNV4_9BACT</name>
<dbReference type="RefSeq" id="WP_169457194.1">
    <property type="nucleotide sequence ID" value="NZ_CP051774.1"/>
</dbReference>
<dbReference type="AlphaFoldDB" id="A0A858RNV4"/>
<sequence>MKKRDPKSKPAKSARKAVAKKVAKKAVAKKAPKRLLKNQDGVVLLSGGNPQIAKADGDSPVQAYIAAMPGWKSGLGRRLDDLIMRAVPEVKKAVKWNSPFYGIEGQGWFLSYHVLTRYVKVTFFAGMSLKPIPPGGTERSGESRWIDIYEDDVLDEEQMTKWLKQAAAIPGWKP</sequence>
<proteinExistence type="predicted"/>
<dbReference type="Pfam" id="PF08818">
    <property type="entry name" value="DUF1801"/>
    <property type="match status" value="1"/>
</dbReference>
<feature type="domain" description="YdhG-like" evidence="1">
    <location>
        <begin position="76"/>
        <end position="166"/>
    </location>
</feature>
<gene>
    <name evidence="2" type="ORF">HHL09_23960</name>
</gene>
<evidence type="ECO:0000313" key="3">
    <source>
        <dbReference type="Proteomes" id="UP000501812"/>
    </source>
</evidence>
<dbReference type="KEGG" id="luo:HHL09_23960"/>
<organism evidence="2 3">
    <name type="scientific">Luteolibacter luteus</name>
    <dbReference type="NCBI Taxonomy" id="2728835"/>
    <lineage>
        <taxon>Bacteria</taxon>
        <taxon>Pseudomonadati</taxon>
        <taxon>Verrucomicrobiota</taxon>
        <taxon>Verrucomicrobiia</taxon>
        <taxon>Verrucomicrobiales</taxon>
        <taxon>Verrucomicrobiaceae</taxon>
        <taxon>Luteolibacter</taxon>
    </lineage>
</organism>
<accession>A0A858RNV4</accession>
<keyword evidence="3" id="KW-1185">Reference proteome</keyword>
<reference evidence="2 3" key="1">
    <citation type="submission" date="2020-04" db="EMBL/GenBank/DDBJ databases">
        <title>Luteolibacter sp. G-1-1-1 isolated from soil.</title>
        <authorList>
            <person name="Dahal R.H."/>
        </authorList>
    </citation>
    <scope>NUCLEOTIDE SEQUENCE [LARGE SCALE GENOMIC DNA]</scope>
    <source>
        <strain evidence="2 3">G-1-1-1</strain>
    </source>
</reference>
<dbReference type="EMBL" id="CP051774">
    <property type="protein sequence ID" value="QJE98707.1"/>
    <property type="molecule type" value="Genomic_DNA"/>
</dbReference>
<protein>
    <submittedName>
        <fullName evidence="2">DUF1801 domain-containing protein</fullName>
    </submittedName>
</protein>
<dbReference type="Proteomes" id="UP000501812">
    <property type="component" value="Chromosome"/>
</dbReference>
<evidence type="ECO:0000313" key="2">
    <source>
        <dbReference type="EMBL" id="QJE98707.1"/>
    </source>
</evidence>
<dbReference type="SUPFAM" id="SSF159888">
    <property type="entry name" value="YdhG-like"/>
    <property type="match status" value="1"/>
</dbReference>